<evidence type="ECO:0000313" key="3">
    <source>
        <dbReference type="Proteomes" id="UP000250266"/>
    </source>
</evidence>
<dbReference type="InterPro" id="IPR011051">
    <property type="entry name" value="RmlC_Cupin_sf"/>
</dbReference>
<reference evidence="2 3" key="1">
    <citation type="journal article" date="2016" name="Nat. Commun.">
        <title>Ectomycorrhizal ecology is imprinted in the genome of the dominant symbiotic fungus Cenococcum geophilum.</title>
        <authorList>
            <consortium name="DOE Joint Genome Institute"/>
            <person name="Peter M."/>
            <person name="Kohler A."/>
            <person name="Ohm R.A."/>
            <person name="Kuo A."/>
            <person name="Krutzmann J."/>
            <person name="Morin E."/>
            <person name="Arend M."/>
            <person name="Barry K.W."/>
            <person name="Binder M."/>
            <person name="Choi C."/>
            <person name="Clum A."/>
            <person name="Copeland A."/>
            <person name="Grisel N."/>
            <person name="Haridas S."/>
            <person name="Kipfer T."/>
            <person name="LaButti K."/>
            <person name="Lindquist E."/>
            <person name="Lipzen A."/>
            <person name="Maire R."/>
            <person name="Meier B."/>
            <person name="Mihaltcheva S."/>
            <person name="Molinier V."/>
            <person name="Murat C."/>
            <person name="Poggeler S."/>
            <person name="Quandt C.A."/>
            <person name="Sperisen C."/>
            <person name="Tritt A."/>
            <person name="Tisserant E."/>
            <person name="Crous P.W."/>
            <person name="Henrissat B."/>
            <person name="Nehls U."/>
            <person name="Egli S."/>
            <person name="Spatafora J.W."/>
            <person name="Grigoriev I.V."/>
            <person name="Martin F.M."/>
        </authorList>
    </citation>
    <scope>NUCLEOTIDE SEQUENCE [LARGE SCALE GENOMIC DNA]</scope>
    <source>
        <strain evidence="2 3">CBS 459.81</strain>
    </source>
</reference>
<keyword evidence="3" id="KW-1185">Reference proteome</keyword>
<dbReference type="SUPFAM" id="SSF51182">
    <property type="entry name" value="RmlC-like cupins"/>
    <property type="match status" value="1"/>
</dbReference>
<feature type="non-terminal residue" evidence="2">
    <location>
        <position position="82"/>
    </location>
</feature>
<dbReference type="InterPro" id="IPR014710">
    <property type="entry name" value="RmlC-like_jellyroll"/>
</dbReference>
<name>A0A8E2JJY7_9PEZI</name>
<organism evidence="2 3">
    <name type="scientific">Lepidopterella palustris CBS 459.81</name>
    <dbReference type="NCBI Taxonomy" id="1314670"/>
    <lineage>
        <taxon>Eukaryota</taxon>
        <taxon>Fungi</taxon>
        <taxon>Dikarya</taxon>
        <taxon>Ascomycota</taxon>
        <taxon>Pezizomycotina</taxon>
        <taxon>Dothideomycetes</taxon>
        <taxon>Pleosporomycetidae</taxon>
        <taxon>Mytilinidiales</taxon>
        <taxon>Argynnaceae</taxon>
        <taxon>Lepidopterella</taxon>
    </lineage>
</organism>
<evidence type="ECO:0000259" key="1">
    <source>
        <dbReference type="Pfam" id="PF07883"/>
    </source>
</evidence>
<dbReference type="Gene3D" id="2.60.120.10">
    <property type="entry name" value="Jelly Rolls"/>
    <property type="match status" value="1"/>
</dbReference>
<accession>A0A8E2JJY7</accession>
<sequence length="82" mass="9242">VAKIQGKFIRHAHQDTDELFYVLDVGQLNMHVRELKDNEVVPLGKGEMFLAPKGVEHCPAAENEVCCLMIELAGTEYCGRER</sequence>
<feature type="domain" description="Cupin type-2" evidence="1">
    <location>
        <begin position="7"/>
        <end position="66"/>
    </location>
</feature>
<dbReference type="Proteomes" id="UP000250266">
    <property type="component" value="Unassembled WGS sequence"/>
</dbReference>
<dbReference type="AlphaFoldDB" id="A0A8E2JJY7"/>
<dbReference type="EMBL" id="KV744822">
    <property type="protein sequence ID" value="OCK85217.1"/>
    <property type="molecule type" value="Genomic_DNA"/>
</dbReference>
<proteinExistence type="predicted"/>
<protein>
    <recommendedName>
        <fullName evidence="1">Cupin type-2 domain-containing protein</fullName>
    </recommendedName>
</protein>
<dbReference type="InterPro" id="IPR013096">
    <property type="entry name" value="Cupin_2"/>
</dbReference>
<dbReference type="Pfam" id="PF07883">
    <property type="entry name" value="Cupin_2"/>
    <property type="match status" value="1"/>
</dbReference>
<dbReference type="OrthoDB" id="204928at2759"/>
<evidence type="ECO:0000313" key="2">
    <source>
        <dbReference type="EMBL" id="OCK85217.1"/>
    </source>
</evidence>
<gene>
    <name evidence="2" type="ORF">K432DRAFT_287202</name>
</gene>